<feature type="compositionally biased region" description="Basic and acidic residues" evidence="11">
    <location>
        <begin position="305"/>
        <end position="329"/>
    </location>
</feature>
<dbReference type="CDD" id="cd04496">
    <property type="entry name" value="SSB_OBF"/>
    <property type="match status" value="1"/>
</dbReference>
<dbReference type="GO" id="GO:0009330">
    <property type="term" value="C:DNA topoisomerase type II (double strand cut, ATP-hydrolyzing) complex"/>
    <property type="evidence" value="ECO:0007669"/>
    <property type="project" value="TreeGrafter"/>
</dbReference>
<dbReference type="GO" id="GO:0006260">
    <property type="term" value="P:DNA replication"/>
    <property type="evidence" value="ECO:0007669"/>
    <property type="project" value="InterPro"/>
</dbReference>
<dbReference type="GO" id="GO:0005694">
    <property type="term" value="C:chromosome"/>
    <property type="evidence" value="ECO:0007669"/>
    <property type="project" value="InterPro"/>
</dbReference>
<dbReference type="Gene3D" id="2.40.50.140">
    <property type="entry name" value="Nucleic acid-binding proteins"/>
    <property type="match status" value="1"/>
</dbReference>
<keyword evidence="14" id="KW-1185">Reference proteome</keyword>
<keyword evidence="6 10" id="KW-0799">Topoisomerase</keyword>
<dbReference type="Pfam" id="PF00521">
    <property type="entry name" value="DNA_topoisoIV"/>
    <property type="match status" value="1"/>
</dbReference>
<dbReference type="SUPFAM" id="SSF50249">
    <property type="entry name" value="Nucleic acid-binding proteins"/>
    <property type="match status" value="1"/>
</dbReference>
<dbReference type="InterPro" id="IPR013757">
    <property type="entry name" value="Topo_IIA_A_a_sf"/>
</dbReference>
<comment type="catalytic activity">
    <reaction evidence="1 10">
        <text>ATP-dependent breakage, passage and rejoining of double-stranded DNA.</text>
        <dbReference type="EC" id="5.6.2.2"/>
    </reaction>
</comment>
<feature type="domain" description="Topo IIA-type catalytic" evidence="12">
    <location>
        <begin position="549"/>
        <end position="1039"/>
    </location>
</feature>
<dbReference type="EC" id="5.6.2.2" evidence="3"/>
<dbReference type="InterPro" id="IPR013758">
    <property type="entry name" value="Topo_IIA_A/C_ab"/>
</dbReference>
<feature type="compositionally biased region" description="Basic and acidic residues" evidence="11">
    <location>
        <begin position="446"/>
        <end position="459"/>
    </location>
</feature>
<dbReference type="PROSITE" id="PS52040">
    <property type="entry name" value="TOPO_IIA"/>
    <property type="match status" value="1"/>
</dbReference>
<keyword evidence="7 9" id="KW-0238">DNA-binding</keyword>
<feature type="active site" description="O-(5'-phospho-DNA)-tyrosine intermediate" evidence="10">
    <location>
        <position position="637"/>
    </location>
</feature>
<evidence type="ECO:0000256" key="2">
    <source>
        <dbReference type="ARBA" id="ARBA00008263"/>
    </source>
</evidence>
<evidence type="ECO:0000256" key="11">
    <source>
        <dbReference type="SAM" id="MobiDB-lite"/>
    </source>
</evidence>
<dbReference type="InterPro" id="IPR013760">
    <property type="entry name" value="Topo_IIA-like_dom_sf"/>
</dbReference>
<keyword evidence="8 10" id="KW-0413">Isomerase</keyword>
<dbReference type="NCBIfam" id="TIGR00621">
    <property type="entry name" value="ssb"/>
    <property type="match status" value="1"/>
</dbReference>
<dbReference type="Proteomes" id="UP001178507">
    <property type="component" value="Unassembled WGS sequence"/>
</dbReference>
<evidence type="ECO:0000313" key="14">
    <source>
        <dbReference type="Proteomes" id="UP001178507"/>
    </source>
</evidence>
<feature type="compositionally biased region" description="Acidic residues" evidence="11">
    <location>
        <begin position="1413"/>
        <end position="1437"/>
    </location>
</feature>
<dbReference type="CDD" id="cd00187">
    <property type="entry name" value="TOP4c"/>
    <property type="match status" value="1"/>
</dbReference>
<dbReference type="InterPro" id="IPR006691">
    <property type="entry name" value="GyrA/parC_rep"/>
</dbReference>
<evidence type="ECO:0000256" key="1">
    <source>
        <dbReference type="ARBA" id="ARBA00000185"/>
    </source>
</evidence>
<gene>
    <name evidence="13" type="ORF">EVOR1521_LOCUS17074</name>
</gene>
<organism evidence="13 14">
    <name type="scientific">Effrenium voratum</name>
    <dbReference type="NCBI Taxonomy" id="2562239"/>
    <lineage>
        <taxon>Eukaryota</taxon>
        <taxon>Sar</taxon>
        <taxon>Alveolata</taxon>
        <taxon>Dinophyceae</taxon>
        <taxon>Suessiales</taxon>
        <taxon>Symbiodiniaceae</taxon>
        <taxon>Effrenium</taxon>
    </lineage>
</organism>
<sequence length="1437" mass="158703">MAGSVNKVILVGNLGADPTWRDKQSGERRERTEWHRVVIFNENLAKVAENYLKKGAKVYIEGQLQTRKWTDQNGQDKYTTEIVLQRFRGELQMLDSRADAEGGYGGRGQGGGYGNDRVGQGAGGMDRGGGQTRNTVRAGAGSGFAFMPVVREFALRPLFAVSVLALLLAMSAMALAGEADVVGVEARQADSGTWRFDVTVAHADEGWDHYADLWEVVGPDGAVLGSRVLAHPHVDEQPFTRSLSGISIGETIGSVTVRARDSVHGFGGAEMNVDLDDDAKKPRQHRPARFAQKPVDPFGQDEDYPGDRQDRGDDADQRAAFDRTGEIARQKHQRRDRARPGDQRDGQRKDRDRAHLIGGDRPFGGVFVPFLPLFKDHLEGDPEQEQPAGDAEGRQRDAEQVEDRRAENRKQHHDHETDQNGARADLAALRTVHAAGHRQKQRRQPHRIDGDEQRHRRIDDQVRVHGDRLHRGLRAGNRNPAPPAIRAHGRSRHYVQRNDSHTGNQRLNDETPPGADGGAGDGIEPISILEEMQRSYLDYAMSVIVSRALPDVRDGLKPVHRRILYAMHESGYHWNRKYVKSSRIVGDVMGKYHPHGDSAIYDAMVRMAQDWSLRVPLVDGQGNFGSIDGDPPAAMRYTESRLQKVAHDLLEDIDKDTVDFQENYDGSDSEPVVLPARFPNLLVNGSGGIAVGMATNIPPHNLGEVIDGCIALIDNPAISLIEMMAHIPGPDFPTGAIVLGRSGIRSAYETGRGSIVMRGKTHIEQRSGDRESIIVTEIPYQVNKASMIEKMADLVRDKRVEGISDIRDESDRQGYRVVIELKRDVNADVILNQLYRFTPLQTSFGANMVALNGGKPEQMNLLDMLRAFAAFREVVVSRRTKYLLRRARERAHVLVGLAIAVANIDEVIALIRAAPDPATAREQLMTRRWPAKDVAPLVALIDDPRHMLNEDGTYHLSEEQARAILDLRLQRLTALGRDEIADELNTIGEQIRDYLDILSSRQRIQQIVKDELSAVKDEFGTPRRTELAEGGPDMDDEDLIAREDMVVTFSHQGYIKRVPLDTYRAQRRGGKGRAGMSTKDEDFVTRLFVANTHTPILFFSSRGIVYKEKVWRLPVGTPQSRGKFLRNMLPLEADERITTIMPLPEDEESWADLNVMFATTSGSVRRNKLSDFVQVNRNGKIAMKFEDGSDDAILSVATCSEDDDVLLTTARGQCIRFPVTDIRVFAGRSSTGVRGIALGAGDHVISMTILGHTEATPGERTAYLKRASALRRADDGAEDEAAPAIADEEEGATDVALDDDRFNALAAREQFVLTVSEFGYGKRASSYDFRVSGRGGKGIKATDTSKAGDIGDLVAAFPVDDGDQIMLVTNAGQVIRVPVGGIRFASRATKGVTIFSTREGEKVVSVERIPETENGDGEDDEAALETGAEDTVEGTPE</sequence>
<dbReference type="FunFam" id="1.10.268.10:FF:000001">
    <property type="entry name" value="DNA gyrase subunit A"/>
    <property type="match status" value="1"/>
</dbReference>
<dbReference type="SMART" id="SM00434">
    <property type="entry name" value="TOP4c"/>
    <property type="match status" value="1"/>
</dbReference>
<feature type="compositionally biased region" description="Basic and acidic residues" evidence="11">
    <location>
        <begin position="391"/>
        <end position="418"/>
    </location>
</feature>
<dbReference type="Gene3D" id="3.30.1360.40">
    <property type="match status" value="1"/>
</dbReference>
<evidence type="ECO:0000256" key="7">
    <source>
        <dbReference type="ARBA" id="ARBA00023125"/>
    </source>
</evidence>
<dbReference type="SUPFAM" id="SSF56719">
    <property type="entry name" value="Type II DNA topoisomerase"/>
    <property type="match status" value="1"/>
</dbReference>
<dbReference type="GO" id="GO:0003697">
    <property type="term" value="F:single-stranded DNA binding"/>
    <property type="evidence" value="ECO:0007669"/>
    <property type="project" value="InterPro"/>
</dbReference>
<dbReference type="NCBIfam" id="TIGR01063">
    <property type="entry name" value="gyrA"/>
    <property type="match status" value="1"/>
</dbReference>
<evidence type="ECO:0000256" key="3">
    <source>
        <dbReference type="ARBA" id="ARBA00012895"/>
    </source>
</evidence>
<dbReference type="HAMAP" id="MF_01897">
    <property type="entry name" value="GyrA"/>
    <property type="match status" value="1"/>
</dbReference>
<feature type="compositionally biased region" description="Basic residues" evidence="11">
    <location>
        <begin position="435"/>
        <end position="445"/>
    </location>
</feature>
<dbReference type="InterPro" id="IPR000424">
    <property type="entry name" value="Primosome_PriB/ssb"/>
</dbReference>
<dbReference type="InterPro" id="IPR035516">
    <property type="entry name" value="Gyrase/topoIV_suA_C"/>
</dbReference>
<protein>
    <recommendedName>
        <fullName evidence="3">DNA topoisomerase (ATP-hydrolyzing)</fullName>
        <ecNumber evidence="3">5.6.2.2</ecNumber>
    </recommendedName>
</protein>
<proteinExistence type="inferred from homology"/>
<comment type="similarity">
    <text evidence="2">Belongs to the type II topoisomerase GyrA/ParC subunit family.</text>
</comment>
<evidence type="ECO:0000256" key="9">
    <source>
        <dbReference type="PROSITE-ProRule" id="PRU00252"/>
    </source>
</evidence>
<dbReference type="InterPro" id="IPR005743">
    <property type="entry name" value="GyrA"/>
</dbReference>
<dbReference type="EMBL" id="CAUJNA010002223">
    <property type="protein sequence ID" value="CAJ1391810.1"/>
    <property type="molecule type" value="Genomic_DNA"/>
</dbReference>
<dbReference type="Gene3D" id="2.120.10.90">
    <property type="entry name" value="DNA gyrase/topoisomerase IV, subunit A, C-terminal"/>
    <property type="match status" value="1"/>
</dbReference>
<feature type="region of interest" description="Disordered" evidence="11">
    <location>
        <begin position="377"/>
        <end position="459"/>
    </location>
</feature>
<keyword evidence="5" id="KW-0067">ATP-binding</keyword>
<feature type="compositionally biased region" description="Basic and acidic residues" evidence="11">
    <location>
        <begin position="338"/>
        <end position="355"/>
    </location>
</feature>
<evidence type="ECO:0000313" key="13">
    <source>
        <dbReference type="EMBL" id="CAJ1391810.1"/>
    </source>
</evidence>
<keyword evidence="4" id="KW-0547">Nucleotide-binding</keyword>
<evidence type="ECO:0000259" key="12">
    <source>
        <dbReference type="PROSITE" id="PS52040"/>
    </source>
</evidence>
<dbReference type="FunFam" id="3.90.199.10:FF:000001">
    <property type="entry name" value="DNA gyrase subunit A"/>
    <property type="match status" value="1"/>
</dbReference>
<dbReference type="Gene3D" id="3.90.199.10">
    <property type="entry name" value="Topoisomerase II, domain 5"/>
    <property type="match status" value="1"/>
</dbReference>
<dbReference type="Pfam" id="PF03989">
    <property type="entry name" value="DNA_gyraseA_C"/>
    <property type="match status" value="6"/>
</dbReference>
<reference evidence="13" key="1">
    <citation type="submission" date="2023-08" db="EMBL/GenBank/DDBJ databases">
        <authorList>
            <person name="Chen Y."/>
            <person name="Shah S."/>
            <person name="Dougan E. K."/>
            <person name="Thang M."/>
            <person name="Chan C."/>
        </authorList>
    </citation>
    <scope>NUCLEOTIDE SEQUENCE</scope>
</reference>
<evidence type="ECO:0000256" key="5">
    <source>
        <dbReference type="ARBA" id="ARBA00022840"/>
    </source>
</evidence>
<feature type="region of interest" description="Disordered" evidence="11">
    <location>
        <begin position="472"/>
        <end position="523"/>
    </location>
</feature>
<dbReference type="Pfam" id="PF00436">
    <property type="entry name" value="SSB"/>
    <property type="match status" value="1"/>
</dbReference>
<dbReference type="GO" id="GO:0005737">
    <property type="term" value="C:cytoplasm"/>
    <property type="evidence" value="ECO:0007669"/>
    <property type="project" value="TreeGrafter"/>
</dbReference>
<dbReference type="FunFam" id="3.30.1360.40:FF:000002">
    <property type="entry name" value="DNA gyrase subunit A"/>
    <property type="match status" value="1"/>
</dbReference>
<dbReference type="GO" id="GO:0006265">
    <property type="term" value="P:DNA topological change"/>
    <property type="evidence" value="ECO:0007669"/>
    <property type="project" value="UniProtKB-UniRule"/>
</dbReference>
<dbReference type="SUPFAM" id="SSF101904">
    <property type="entry name" value="GyrA/ParC C-terminal domain-like"/>
    <property type="match status" value="1"/>
</dbReference>
<evidence type="ECO:0000256" key="10">
    <source>
        <dbReference type="PROSITE-ProRule" id="PRU01384"/>
    </source>
</evidence>
<feature type="region of interest" description="Disordered" evidence="11">
    <location>
        <begin position="1406"/>
        <end position="1437"/>
    </location>
</feature>
<evidence type="ECO:0000256" key="6">
    <source>
        <dbReference type="ARBA" id="ARBA00023029"/>
    </source>
</evidence>
<dbReference type="InterPro" id="IPR050220">
    <property type="entry name" value="Type_II_DNA_Topoisomerases"/>
</dbReference>
<dbReference type="InterPro" id="IPR002205">
    <property type="entry name" value="Topo_IIA_dom_A"/>
</dbReference>
<comment type="caution">
    <text evidence="13">The sequence shown here is derived from an EMBL/GenBank/DDBJ whole genome shotgun (WGS) entry which is preliminary data.</text>
</comment>
<feature type="region of interest" description="Disordered" evidence="11">
    <location>
        <begin position="267"/>
        <end position="362"/>
    </location>
</feature>
<dbReference type="InterPro" id="IPR011344">
    <property type="entry name" value="ssDNA-bd"/>
</dbReference>
<name>A0AA36N616_9DINO</name>
<dbReference type="InterPro" id="IPR012340">
    <property type="entry name" value="NA-bd_OB-fold"/>
</dbReference>
<dbReference type="Gene3D" id="1.10.268.10">
    <property type="entry name" value="Topoisomerase, domain 3"/>
    <property type="match status" value="1"/>
</dbReference>
<dbReference type="HAMAP" id="MF_00984">
    <property type="entry name" value="SSB"/>
    <property type="match status" value="1"/>
</dbReference>
<dbReference type="GO" id="GO:0005524">
    <property type="term" value="F:ATP binding"/>
    <property type="evidence" value="ECO:0007669"/>
    <property type="project" value="UniProtKB-KW"/>
</dbReference>
<dbReference type="PANTHER" id="PTHR43493">
    <property type="entry name" value="DNA GYRASE/TOPOISOMERASE SUBUNIT A"/>
    <property type="match status" value="1"/>
</dbReference>
<evidence type="ECO:0000256" key="4">
    <source>
        <dbReference type="ARBA" id="ARBA00022741"/>
    </source>
</evidence>
<dbReference type="NCBIfam" id="NF004043">
    <property type="entry name" value="PRK05560.1"/>
    <property type="match status" value="1"/>
</dbReference>
<dbReference type="NCBIfam" id="NF004044">
    <property type="entry name" value="PRK05561.1"/>
    <property type="match status" value="1"/>
</dbReference>
<dbReference type="GO" id="GO:0003918">
    <property type="term" value="F:DNA topoisomerase type II (double strand cut, ATP-hydrolyzing) activity"/>
    <property type="evidence" value="ECO:0007669"/>
    <property type="project" value="UniProtKB-EC"/>
</dbReference>
<dbReference type="PROSITE" id="PS50935">
    <property type="entry name" value="SSB"/>
    <property type="match status" value="1"/>
</dbReference>
<accession>A0AA36N616</accession>
<dbReference type="PANTHER" id="PTHR43493:SF5">
    <property type="entry name" value="DNA GYRASE SUBUNIT A, CHLOROPLASTIC_MITOCHONDRIAL"/>
    <property type="match status" value="1"/>
</dbReference>
<evidence type="ECO:0000256" key="8">
    <source>
        <dbReference type="ARBA" id="ARBA00023235"/>
    </source>
</evidence>